<protein>
    <recommendedName>
        <fullName evidence="2">Gfo/Idh/MocA-like oxidoreductase N-terminal domain-containing protein</fullName>
    </recommendedName>
</protein>
<dbReference type="InterPro" id="IPR000683">
    <property type="entry name" value="Gfo/Idh/MocA-like_OxRdtase_N"/>
</dbReference>
<name>A0A8J8VWH2_9EURO</name>
<evidence type="ECO:0000256" key="1">
    <source>
        <dbReference type="SAM" id="MobiDB-lite"/>
    </source>
</evidence>
<feature type="domain" description="Gfo/Idh/MocA-like oxidoreductase N-terminal" evidence="2">
    <location>
        <begin position="8"/>
        <end position="115"/>
    </location>
</feature>
<dbReference type="OrthoDB" id="64915at2759"/>
<dbReference type="Gene3D" id="3.40.50.720">
    <property type="entry name" value="NAD(P)-binding Rossmann-like Domain"/>
    <property type="match status" value="1"/>
</dbReference>
<evidence type="ECO:0000259" key="2">
    <source>
        <dbReference type="Pfam" id="PF01408"/>
    </source>
</evidence>
<dbReference type="EMBL" id="WIWV01000163">
    <property type="protein sequence ID" value="KAF7712618.1"/>
    <property type="molecule type" value="Genomic_DNA"/>
</dbReference>
<sequence length="478" mass="52047">MATTVLKVGILGLTPATEPIYVGILSSLSQHYVLTIVHTETKEPALSTQQVSSSPRVTAIPEEVIQNSEVNLIINLFPFRRHEPYTIAALQAGKHVMVKTPLSLSTSTLNQIRAALGDDHKSSDTSPHSALSSDCSRPQFFISCARRYAPCFTEVFKRELASLEKIHYVRCRNITGFASTPDISNTNSCSLGATTTTKPEASDEGTISHATETIDINIPSRPKPSSSSSSSIPLSHRHLPKHMHALLADIFGPNVEATADREALCHFIGTCGSHDFSLIQESFGFPDAVSHVSIIKPFYNAMFHYKDGSVSSSRGASQPFTLFYEAGSDGVPRSDAHLTVYGPKKTISFSYQLSHPSEMNQSSIVARVVVETVDNGTDADGDTDVNMGNGISDANGKTSVPESPRLKRTEYVNTANEVYEQEFLAMHAQLTGAATSDLKDLKVRPKTSLNDATDDLKIMHMIFDHYDRQCGTIRTPLG</sequence>
<feature type="region of interest" description="Disordered" evidence="1">
    <location>
        <begin position="377"/>
        <end position="402"/>
    </location>
</feature>
<gene>
    <name evidence="3" type="ORF">PECM_002478</name>
</gene>
<dbReference type="GO" id="GO:0000166">
    <property type="term" value="F:nucleotide binding"/>
    <property type="evidence" value="ECO:0007669"/>
    <property type="project" value="InterPro"/>
</dbReference>
<feature type="compositionally biased region" description="Low complexity" evidence="1">
    <location>
        <begin position="218"/>
        <end position="234"/>
    </location>
</feature>
<proteinExistence type="predicted"/>
<dbReference type="InterPro" id="IPR036291">
    <property type="entry name" value="NAD(P)-bd_dom_sf"/>
</dbReference>
<feature type="region of interest" description="Disordered" evidence="1">
    <location>
        <begin position="211"/>
        <end position="234"/>
    </location>
</feature>
<evidence type="ECO:0000313" key="4">
    <source>
        <dbReference type="Proteomes" id="UP000631181"/>
    </source>
</evidence>
<organism evidence="3 4">
    <name type="scientific">Penicillium ucsense</name>
    <dbReference type="NCBI Taxonomy" id="2839758"/>
    <lineage>
        <taxon>Eukaryota</taxon>
        <taxon>Fungi</taxon>
        <taxon>Dikarya</taxon>
        <taxon>Ascomycota</taxon>
        <taxon>Pezizomycotina</taxon>
        <taxon>Eurotiomycetes</taxon>
        <taxon>Eurotiomycetidae</taxon>
        <taxon>Eurotiales</taxon>
        <taxon>Aspergillaceae</taxon>
        <taxon>Penicillium</taxon>
    </lineage>
</organism>
<dbReference type="Pfam" id="PF01408">
    <property type="entry name" value="GFO_IDH_MocA"/>
    <property type="match status" value="1"/>
</dbReference>
<dbReference type="Proteomes" id="UP000631181">
    <property type="component" value="Unassembled WGS sequence"/>
</dbReference>
<dbReference type="AlphaFoldDB" id="A0A8J8VWH2"/>
<keyword evidence="4" id="KW-1185">Reference proteome</keyword>
<comment type="caution">
    <text evidence="3">The sequence shown here is derived from an EMBL/GenBank/DDBJ whole genome shotgun (WGS) entry which is preliminary data.</text>
</comment>
<evidence type="ECO:0000313" key="3">
    <source>
        <dbReference type="EMBL" id="KAF7712618.1"/>
    </source>
</evidence>
<reference evidence="3" key="1">
    <citation type="journal article" date="2020" name="Front. Microbiol.">
        <title>Gene regulatory networks of Penicillium echinulatum 2HH and Penicillium oxalicum 114-2 inferred by a computational biology approach.</title>
        <authorList>
            <person name="Lenz A.R."/>
            <person name="Galan-Vasquez E."/>
            <person name="Balbinot E."/>
            <person name="De Abreu F.P."/>
            <person name="De Oliveira N.S."/>
            <person name="Da Rosa L.O."/>
            <person name="De Avila E Silva S."/>
            <person name="Camassola M."/>
            <person name="Dillon A.J.P."/>
            <person name="Perez-Rueda E."/>
        </authorList>
    </citation>
    <scope>NUCLEOTIDE SEQUENCE</scope>
    <source>
        <strain evidence="3">S1M29</strain>
    </source>
</reference>
<dbReference type="SUPFAM" id="SSF51735">
    <property type="entry name" value="NAD(P)-binding Rossmann-fold domains"/>
    <property type="match status" value="1"/>
</dbReference>
<accession>A0A8J8VWH2</accession>